<proteinExistence type="predicted"/>
<evidence type="ECO:0000313" key="2">
    <source>
        <dbReference type="Proteomes" id="UP000499080"/>
    </source>
</evidence>
<comment type="caution">
    <text evidence="1">The sequence shown here is derived from an EMBL/GenBank/DDBJ whole genome shotgun (WGS) entry which is preliminary data.</text>
</comment>
<sequence length="92" mass="11157">MDLILCFRSLQIYRKIPLHIKLDLMKQFAKVLPKEGEYFKYLYEEFLGLSEAKLKEEVFLESGIRKLMKNENFEFKRETTREKEEIFVTSIN</sequence>
<name>A0A4Y2F8Y6_ARAVE</name>
<accession>A0A4Y2F8Y6</accession>
<dbReference type="PANTHER" id="PTHR46114:SF2">
    <property type="entry name" value="CULLIN N-TERMINAL DOMAIN-CONTAINING PROTEIN"/>
    <property type="match status" value="1"/>
</dbReference>
<dbReference type="AlphaFoldDB" id="A0A4Y2F8Y6"/>
<dbReference type="EMBL" id="BGPR01000829">
    <property type="protein sequence ID" value="GBM37128.1"/>
    <property type="molecule type" value="Genomic_DNA"/>
</dbReference>
<dbReference type="PANTHER" id="PTHR46114">
    <property type="entry name" value="APPLE DOMAIN-CONTAINING PROTEIN"/>
    <property type="match status" value="1"/>
</dbReference>
<protein>
    <submittedName>
        <fullName evidence="1">Uncharacterized protein</fullName>
    </submittedName>
</protein>
<evidence type="ECO:0000313" key="1">
    <source>
        <dbReference type="EMBL" id="GBM37128.1"/>
    </source>
</evidence>
<gene>
    <name evidence="1" type="ORF">AVEN_103227_1</name>
</gene>
<keyword evidence="2" id="KW-1185">Reference proteome</keyword>
<organism evidence="1 2">
    <name type="scientific">Araneus ventricosus</name>
    <name type="common">Orbweaver spider</name>
    <name type="synonym">Epeira ventricosa</name>
    <dbReference type="NCBI Taxonomy" id="182803"/>
    <lineage>
        <taxon>Eukaryota</taxon>
        <taxon>Metazoa</taxon>
        <taxon>Ecdysozoa</taxon>
        <taxon>Arthropoda</taxon>
        <taxon>Chelicerata</taxon>
        <taxon>Arachnida</taxon>
        <taxon>Araneae</taxon>
        <taxon>Araneomorphae</taxon>
        <taxon>Entelegynae</taxon>
        <taxon>Araneoidea</taxon>
        <taxon>Araneidae</taxon>
        <taxon>Araneus</taxon>
    </lineage>
</organism>
<reference evidence="1 2" key="1">
    <citation type="journal article" date="2019" name="Sci. Rep.">
        <title>Orb-weaving spider Araneus ventricosus genome elucidates the spidroin gene catalogue.</title>
        <authorList>
            <person name="Kono N."/>
            <person name="Nakamura H."/>
            <person name="Ohtoshi R."/>
            <person name="Moran D.A.P."/>
            <person name="Shinohara A."/>
            <person name="Yoshida Y."/>
            <person name="Fujiwara M."/>
            <person name="Mori M."/>
            <person name="Tomita M."/>
            <person name="Arakawa K."/>
        </authorList>
    </citation>
    <scope>NUCLEOTIDE SEQUENCE [LARGE SCALE GENOMIC DNA]</scope>
</reference>
<dbReference type="Proteomes" id="UP000499080">
    <property type="component" value="Unassembled WGS sequence"/>
</dbReference>